<evidence type="ECO:0000313" key="2">
    <source>
        <dbReference type="Proteomes" id="UP000195719"/>
    </source>
</evidence>
<gene>
    <name evidence="1" type="ORF">PAND9192_01225</name>
</gene>
<evidence type="ECO:0000313" key="1">
    <source>
        <dbReference type="EMBL" id="SMY34229.1"/>
    </source>
</evidence>
<proteinExistence type="predicted"/>
<dbReference type="EMBL" id="FYAJ01000002">
    <property type="protein sequence ID" value="SMY34229.1"/>
    <property type="molecule type" value="Genomic_DNA"/>
</dbReference>
<dbReference type="RefSeq" id="WP_159458211.1">
    <property type="nucleotide sequence ID" value="NZ_FYAJ01000002.1"/>
</dbReference>
<dbReference type="Pfam" id="PF06992">
    <property type="entry name" value="Phage_lambda_P"/>
    <property type="match status" value="1"/>
</dbReference>
<name>A0A1Y6ME71_9GAMM</name>
<dbReference type="GO" id="GO:0006270">
    <property type="term" value="P:DNA replication initiation"/>
    <property type="evidence" value="ECO:0007669"/>
    <property type="project" value="InterPro"/>
</dbReference>
<keyword evidence="2" id="KW-1185">Reference proteome</keyword>
<dbReference type="AlphaFoldDB" id="A0A1Y6ME71"/>
<accession>A0A1Y6ME71</accession>
<reference evidence="2" key="1">
    <citation type="submission" date="2017-06" db="EMBL/GenBank/DDBJ databases">
        <authorList>
            <person name="Rodrigo-Torres L."/>
            <person name="Arahal R.D."/>
            <person name="Lucena T."/>
        </authorList>
    </citation>
    <scope>NUCLEOTIDE SEQUENCE [LARGE SCALE GENOMIC DNA]</scope>
    <source>
        <strain evidence="2">CECT 9192</strain>
    </source>
</reference>
<organism evidence="1 2">
    <name type="scientific">Photobacterium andalusiense</name>
    <dbReference type="NCBI Taxonomy" id="2204296"/>
    <lineage>
        <taxon>Bacteria</taxon>
        <taxon>Pseudomonadati</taxon>
        <taxon>Pseudomonadota</taxon>
        <taxon>Gammaproteobacteria</taxon>
        <taxon>Vibrionales</taxon>
        <taxon>Vibrionaceae</taxon>
        <taxon>Photobacterium</taxon>
    </lineage>
</organism>
<dbReference type="Proteomes" id="UP000195719">
    <property type="component" value="Unassembled WGS sequence"/>
</dbReference>
<sequence length="215" mass="24885">MKNITEFVSHDHITQRPVYVNQVNQIDDFAMQNINSIFKELCSVLPAWRNHLRTAEEFKATRASFAKGMIENGIVSMEQVLRGLSQARRQESDFFPSVGKFCSWCKGEPEWQDAFRRMLNRMPVQSLAEKRARQATSWAIRNRLSSSEAEKKFRLAFEKYQGLEEQGLLTELVQLPPISCVTEFDKQRNSTTVQPEQFKTNSVFARVARKGAHHE</sequence>
<protein>
    <submittedName>
        <fullName evidence="1">Replication protein P</fullName>
    </submittedName>
</protein>
<dbReference type="InterPro" id="IPR009731">
    <property type="entry name" value="P-like"/>
</dbReference>